<name>A0A481ZAE0_9VIRU</name>
<keyword evidence="1" id="KW-0418">Kinase</keyword>
<gene>
    <name evidence="1" type="ORF">LCPAC302_02310</name>
</gene>
<keyword evidence="1" id="KW-0808">Transferase</keyword>
<dbReference type="EMBL" id="MK500553">
    <property type="protein sequence ID" value="QBK91611.1"/>
    <property type="molecule type" value="Genomic_DNA"/>
</dbReference>
<dbReference type="GO" id="GO:0016301">
    <property type="term" value="F:kinase activity"/>
    <property type="evidence" value="ECO:0007669"/>
    <property type="project" value="UniProtKB-KW"/>
</dbReference>
<reference evidence="1" key="1">
    <citation type="journal article" date="2019" name="MBio">
        <title>Virus Genomes from Deep Sea Sediments Expand the Ocean Megavirome and Support Independent Origins of Viral Gigantism.</title>
        <authorList>
            <person name="Backstrom D."/>
            <person name="Yutin N."/>
            <person name="Jorgensen S.L."/>
            <person name="Dharamshi J."/>
            <person name="Homa F."/>
            <person name="Zaremba-Niedwiedzka K."/>
            <person name="Spang A."/>
            <person name="Wolf Y.I."/>
            <person name="Koonin E.V."/>
            <person name="Ettema T.J."/>
        </authorList>
    </citation>
    <scope>NUCLEOTIDE SEQUENCE</scope>
</reference>
<accession>A0A481ZAE0</accession>
<organism evidence="1">
    <name type="scientific">Pithovirus LCPAC302</name>
    <dbReference type="NCBI Taxonomy" id="2506593"/>
    <lineage>
        <taxon>Viruses</taxon>
        <taxon>Pithoviruses</taxon>
    </lineage>
</organism>
<evidence type="ECO:0000313" key="1">
    <source>
        <dbReference type="EMBL" id="QBK91611.1"/>
    </source>
</evidence>
<protein>
    <submittedName>
        <fullName evidence="1">Protein kinase</fullName>
    </submittedName>
</protein>
<proteinExistence type="predicted"/>
<sequence>MDCQYYDTNELKIIGAGGFGSVYLQPDGNVLKAIVSSDDCQNAENELNKQKKIYNAFLKLKQLEIQNNLVDLVKVWTTVSKPLISCRNEITIKNKKFACYFIMERLYGVPTSVMKDIDPSLTDNIDPGTVMENVMVQLSLNSELPSRLYGITYSKQKVGKSNPPRGYFINIEGKFLSDLKNYGFNLNIQQVKNIIGFIYGYIFYAANIIPIDIEITLGANKNNYTVNILDFGMTIDMTDYKKSITLPRNVQFKNILSSDLSKQDKIKELERLVLQDISLDLYCDIEDDEDCIIGWNTAKSIVKDPFINLKL</sequence>